<name>A0A1H6I1Z0_RUMFL</name>
<gene>
    <name evidence="1" type="ORF">SAMN02910265_00421</name>
</gene>
<organism evidence="1 2">
    <name type="scientific">Ruminococcus flavefaciens</name>
    <dbReference type="NCBI Taxonomy" id="1265"/>
    <lineage>
        <taxon>Bacteria</taxon>
        <taxon>Bacillati</taxon>
        <taxon>Bacillota</taxon>
        <taxon>Clostridia</taxon>
        <taxon>Eubacteriales</taxon>
        <taxon>Oscillospiraceae</taxon>
        <taxon>Ruminococcus</taxon>
    </lineage>
</organism>
<evidence type="ECO:0000313" key="2">
    <source>
        <dbReference type="Proteomes" id="UP000183190"/>
    </source>
</evidence>
<dbReference type="EMBL" id="FNWV01000001">
    <property type="protein sequence ID" value="SEH40508.1"/>
    <property type="molecule type" value="Genomic_DNA"/>
</dbReference>
<dbReference type="OrthoDB" id="1821255at2"/>
<dbReference type="Proteomes" id="UP000183190">
    <property type="component" value="Unassembled WGS sequence"/>
</dbReference>
<dbReference type="PROSITE" id="PS51257">
    <property type="entry name" value="PROKAR_LIPOPROTEIN"/>
    <property type="match status" value="1"/>
</dbReference>
<dbReference type="AlphaFoldDB" id="A0A1H6I1Z0"/>
<accession>A0A1H6I1Z0</accession>
<dbReference type="RefSeq" id="WP_074714237.1">
    <property type="nucleotide sequence ID" value="NZ_FNWV01000001.1"/>
</dbReference>
<sequence length="145" mass="16470">MHKKQTISIFFAAVLTVFSAGCGKNGHDEKAEPSCKMAVYSHYSGWGEDGHSLGEGEFDETFTITSGDIFYETKDGHWVREQRDKNPYDVIAEIKSVSTDGIVWAYNGNECSTRFDRCSVVFSRYTVYDGINYDYKVTFSDYSEK</sequence>
<proteinExistence type="predicted"/>
<evidence type="ECO:0008006" key="3">
    <source>
        <dbReference type="Google" id="ProtNLM"/>
    </source>
</evidence>
<evidence type="ECO:0000313" key="1">
    <source>
        <dbReference type="EMBL" id="SEH40508.1"/>
    </source>
</evidence>
<protein>
    <recommendedName>
        <fullName evidence="3">Lipoprotein</fullName>
    </recommendedName>
</protein>
<reference evidence="1 2" key="1">
    <citation type="submission" date="2016-10" db="EMBL/GenBank/DDBJ databases">
        <authorList>
            <person name="de Groot N.N."/>
        </authorList>
    </citation>
    <scope>NUCLEOTIDE SEQUENCE [LARGE SCALE GENOMIC DNA]</scope>
    <source>
        <strain evidence="1 2">YAD2003</strain>
    </source>
</reference>